<reference evidence="4" key="1">
    <citation type="journal article" date="2008" name="Nature">
        <title>The amphioxus genome and the evolution of the chordate karyotype.</title>
        <authorList>
            <consortium name="US DOE Joint Genome Institute (JGI-PGF)"/>
            <person name="Putnam N.H."/>
            <person name="Butts T."/>
            <person name="Ferrier D.E.K."/>
            <person name="Furlong R.F."/>
            <person name="Hellsten U."/>
            <person name="Kawashima T."/>
            <person name="Robinson-Rechavi M."/>
            <person name="Shoguchi E."/>
            <person name="Terry A."/>
            <person name="Yu J.-K."/>
            <person name="Benito-Gutierrez E.L."/>
            <person name="Dubchak I."/>
            <person name="Garcia-Fernandez J."/>
            <person name="Gibson-Brown J.J."/>
            <person name="Grigoriev I.V."/>
            <person name="Horton A.C."/>
            <person name="de Jong P.J."/>
            <person name="Jurka J."/>
            <person name="Kapitonov V.V."/>
            <person name="Kohara Y."/>
            <person name="Kuroki Y."/>
            <person name="Lindquist E."/>
            <person name="Lucas S."/>
            <person name="Osoegawa K."/>
            <person name="Pennacchio L.A."/>
            <person name="Salamov A.A."/>
            <person name="Satou Y."/>
            <person name="Sauka-Spengler T."/>
            <person name="Schmutz J."/>
            <person name="Shin-I T."/>
            <person name="Toyoda A."/>
            <person name="Bronner-Fraser M."/>
            <person name="Fujiyama A."/>
            <person name="Holland L.Z."/>
            <person name="Holland P.W.H."/>
            <person name="Satoh N."/>
            <person name="Rokhsar D.S."/>
        </authorList>
    </citation>
    <scope>NUCLEOTIDE SEQUENCE [LARGE SCALE GENOMIC DNA]</scope>
    <source>
        <strain evidence="4">S238N-H82</strain>
        <tissue evidence="4">Testes</tissue>
    </source>
</reference>
<dbReference type="eggNOG" id="ENOG502S9JM">
    <property type="taxonomic scope" value="Eukaryota"/>
</dbReference>
<sequence length="336" mass="37698">MEAQDVEFVSRVVAEGFFYSLEHVVGKSRLGCMGWALRTSRLGTAECFVDKVCVATEYRGRGIGKALVERAETAARERGCTCKISLLFLHLLAYGHEMPQKHVQYSCTLHLLGALVAFARGRITPLRKSGTPGTEPGPLQIRNMEEQDVDFVGRMLVETFSDKFEHAVGKSRMEGAVQQNTKMYGRSKDVWHRYLVAVYEGRPAGVMALKFHGETTEVDFQCGEACSYLGCCGTCGLFWLGAYTENVNIRAGQCYLDHIGVDADFRGKGIGKILLDRADFEARQRECKSIFLWVKQSNRAVRLYERQGYVVTHPFGGCFARCTTGSSEWYNMEKQL</sequence>
<dbReference type="InterPro" id="IPR016181">
    <property type="entry name" value="Acyl_CoA_acyltransferase"/>
</dbReference>
<evidence type="ECO:0000256" key="1">
    <source>
        <dbReference type="ARBA" id="ARBA00022679"/>
    </source>
</evidence>
<dbReference type="Pfam" id="PF00583">
    <property type="entry name" value="Acetyltransf_1"/>
    <property type="match status" value="2"/>
</dbReference>
<evidence type="ECO:0000256" key="2">
    <source>
        <dbReference type="ARBA" id="ARBA00023315"/>
    </source>
</evidence>
<evidence type="ECO:0000313" key="4">
    <source>
        <dbReference type="EMBL" id="EEN60325.1"/>
    </source>
</evidence>
<keyword evidence="2" id="KW-0012">Acyltransferase</keyword>
<dbReference type="PANTHER" id="PTHR43420">
    <property type="entry name" value="ACETYLTRANSFERASE"/>
    <property type="match status" value="1"/>
</dbReference>
<dbReference type="GO" id="GO:0016747">
    <property type="term" value="F:acyltransferase activity, transferring groups other than amino-acyl groups"/>
    <property type="evidence" value="ECO:0007669"/>
    <property type="project" value="InterPro"/>
</dbReference>
<dbReference type="InterPro" id="IPR000182">
    <property type="entry name" value="GNAT_dom"/>
</dbReference>
<evidence type="ECO:0000259" key="3">
    <source>
        <dbReference type="PROSITE" id="PS51186"/>
    </source>
</evidence>
<dbReference type="InterPro" id="IPR050680">
    <property type="entry name" value="YpeA/RimI_acetyltransf"/>
</dbReference>
<name>C3YH89_BRAFL</name>
<protein>
    <recommendedName>
        <fullName evidence="3">N-acetyltransferase domain-containing protein</fullName>
    </recommendedName>
</protein>
<dbReference type="Gene3D" id="3.40.630.30">
    <property type="match status" value="2"/>
</dbReference>
<dbReference type="InParanoid" id="C3YH89"/>
<dbReference type="CDD" id="cd04301">
    <property type="entry name" value="NAT_SF"/>
    <property type="match status" value="2"/>
</dbReference>
<dbReference type="SUPFAM" id="SSF55729">
    <property type="entry name" value="Acyl-CoA N-acyltransferases (Nat)"/>
    <property type="match status" value="2"/>
</dbReference>
<accession>C3YH89</accession>
<feature type="domain" description="N-acetyltransferase" evidence="3">
    <location>
        <begin position="139"/>
        <end position="336"/>
    </location>
</feature>
<proteinExistence type="predicted"/>
<dbReference type="EMBL" id="GG666513">
    <property type="protein sequence ID" value="EEN60325.1"/>
    <property type="molecule type" value="Genomic_DNA"/>
</dbReference>
<feature type="domain" description="N-acetyltransferase" evidence="3">
    <location>
        <begin position="1"/>
        <end position="145"/>
    </location>
</feature>
<organism>
    <name type="scientific">Branchiostoma floridae</name>
    <name type="common">Florida lancelet</name>
    <name type="synonym">Amphioxus</name>
    <dbReference type="NCBI Taxonomy" id="7739"/>
    <lineage>
        <taxon>Eukaryota</taxon>
        <taxon>Metazoa</taxon>
        <taxon>Chordata</taxon>
        <taxon>Cephalochordata</taxon>
        <taxon>Leptocardii</taxon>
        <taxon>Amphioxiformes</taxon>
        <taxon>Branchiostomatidae</taxon>
        <taxon>Branchiostoma</taxon>
    </lineage>
</organism>
<gene>
    <name evidence="4" type="ORF">BRAFLDRAFT_125265</name>
</gene>
<keyword evidence="1" id="KW-0808">Transferase</keyword>
<dbReference type="PANTHER" id="PTHR43420:SF47">
    <property type="entry name" value="N-ACETYLTRANSFERASE DOMAIN-CONTAINING PROTEIN"/>
    <property type="match status" value="1"/>
</dbReference>
<dbReference type="PROSITE" id="PS51186">
    <property type="entry name" value="GNAT"/>
    <property type="match status" value="2"/>
</dbReference>
<dbReference type="AlphaFoldDB" id="C3YH89"/>